<evidence type="ECO:0000256" key="1">
    <source>
        <dbReference type="SAM" id="MobiDB-lite"/>
    </source>
</evidence>
<protein>
    <submittedName>
        <fullName evidence="2">Uncharacterized protein</fullName>
    </submittedName>
</protein>
<proteinExistence type="predicted"/>
<feature type="region of interest" description="Disordered" evidence="1">
    <location>
        <begin position="263"/>
        <end position="286"/>
    </location>
</feature>
<sequence>MNNWNKSYKQGKRILEHKSKPVRIFEDDEYFLFESGDTIEQIAYNYEDLEHVVDIVDKKLESEDEKNVDKARELCDRVIELGDNLETEYDFQHVLELFRSYSVPSIEYLTIIDENGILTEDFRNDVLYGDGTSLRLLRLLKEYYGDKIATDVLNTLDRVTLVEPIYSVDSIPPTVDAKVYEDLSFRDYIGYVIMTATDESDTWICIMNSDSGDYAIVIDYVAGTENTFRVTQDVIDTIFEYYGVDITPLLQSPVSVMEALEGRASGEDDKPAGRQMNKDEDGEDDDVEDIVEDVDADLQKEISVLNEQIEKIESLPEDIRENERIMEIYYILLGKREYIQKKSDDDKSKEIVDNIINEIEENIGEIDQVFLDDDRNEIQVNEGRVFEHEGMKIRPVVTGFRNHKTKTLIVESCGERKRYDITNGSRDVLKKIFKVNEAEDVANISDAFSIINVIKDDRKLVDSFYNSLVNIAYKIDGYRSTSDYKKYIKNVVDDGDYENKSDTLPYLVNVASQDVKRFNAVIERTKAKLGI</sequence>
<dbReference type="EMBL" id="BK035393">
    <property type="protein sequence ID" value="DAG97984.1"/>
    <property type="molecule type" value="Genomic_DNA"/>
</dbReference>
<name>A0A8S5VU95_9CAUD</name>
<accession>A0A8S5VU95</accession>
<reference evidence="2" key="1">
    <citation type="journal article" date="2021" name="Proc. Natl. Acad. Sci. U.S.A.">
        <title>A Catalog of Tens of Thousands of Viruses from Human Metagenomes Reveals Hidden Associations with Chronic Diseases.</title>
        <authorList>
            <person name="Tisza M.J."/>
            <person name="Buck C.B."/>
        </authorList>
    </citation>
    <scope>NUCLEOTIDE SEQUENCE</scope>
    <source>
        <strain evidence="2">CtASH1</strain>
    </source>
</reference>
<organism evidence="2">
    <name type="scientific">Ackermannviridae sp</name>
    <dbReference type="NCBI Taxonomy" id="2831612"/>
    <lineage>
        <taxon>Viruses</taxon>
        <taxon>Duplodnaviria</taxon>
        <taxon>Heunggongvirae</taxon>
        <taxon>Uroviricota</taxon>
        <taxon>Caudoviricetes</taxon>
        <taxon>Pantevenvirales</taxon>
        <taxon>Ackermannviridae</taxon>
    </lineage>
</organism>
<feature type="compositionally biased region" description="Basic and acidic residues" evidence="1">
    <location>
        <begin position="263"/>
        <end position="279"/>
    </location>
</feature>
<evidence type="ECO:0000313" key="2">
    <source>
        <dbReference type="EMBL" id="DAG97984.1"/>
    </source>
</evidence>